<sequence length="235" mass="26939">MSHKVQRNEPCPCGSGKKYKKCCMEQVRQQEAARADRREGIQKALMWISSHYRSQIDQWVEEEWLGHINAAERQGIAQADPKIRGIHDVNLLEQLVAEGRFAGLEGENRPLQLILSAADLQLDAGQRDYIEQLQRRPLRLYRVTACQVSENFTVEDCITAEPYRVEDRWASRMFDPGDVVGLRMMQTEGGWETSGAIYHIPEPYVAELQPQLEAAGDKYSAILTNYWLQLVARHV</sequence>
<dbReference type="Proteomes" id="UP000306585">
    <property type="component" value="Unassembled WGS sequence"/>
</dbReference>
<dbReference type="Gene3D" id="3.10.450.50">
    <property type="match status" value="1"/>
</dbReference>
<dbReference type="InterPro" id="IPR004027">
    <property type="entry name" value="SEC_C_motif"/>
</dbReference>
<reference evidence="1 2" key="1">
    <citation type="journal article" date="2019" name="Appl. Environ. Microbiol.">
        <title>Environmental Evidence and Genomic Insight of Iron-oxidizing Bacteria Preference Towards More Corrosion Resistant Stainless Steel at Higher Salinities.</title>
        <authorList>
            <person name="Garrison C.E."/>
            <person name="Price K.A."/>
            <person name="Field E.K."/>
        </authorList>
    </citation>
    <scope>NUCLEOTIDE SEQUENCE [LARGE SCALE GENOMIC DNA]</scope>
    <source>
        <strain evidence="1 2">P3</strain>
    </source>
</reference>
<keyword evidence="2" id="KW-1185">Reference proteome</keyword>
<protein>
    <recommendedName>
        <fullName evidence="3">SEC-C domain-containing protein</fullName>
    </recommendedName>
</protein>
<name>A0A5R9GZ39_9PROT</name>
<comment type="caution">
    <text evidence="1">The sequence shown here is derived from an EMBL/GenBank/DDBJ whole genome shotgun (WGS) entry which is preliminary data.</text>
</comment>
<accession>A0A5R9GZ39</accession>
<dbReference type="RefSeq" id="WP_138237921.1">
    <property type="nucleotide sequence ID" value="NZ_VBRY01000001.1"/>
</dbReference>
<dbReference type="AlphaFoldDB" id="A0A5R9GZ39"/>
<evidence type="ECO:0000313" key="1">
    <source>
        <dbReference type="EMBL" id="TLS69107.1"/>
    </source>
</evidence>
<proteinExistence type="predicted"/>
<dbReference type="Pfam" id="PF02810">
    <property type="entry name" value="SEC-C"/>
    <property type="match status" value="1"/>
</dbReference>
<evidence type="ECO:0008006" key="3">
    <source>
        <dbReference type="Google" id="ProtNLM"/>
    </source>
</evidence>
<dbReference type="EMBL" id="VBRY01000001">
    <property type="protein sequence ID" value="TLS69107.1"/>
    <property type="molecule type" value="Genomic_DNA"/>
</dbReference>
<gene>
    <name evidence="1" type="ORF">FEF65_01055</name>
</gene>
<dbReference type="SUPFAM" id="SSF103642">
    <property type="entry name" value="Sec-C motif"/>
    <property type="match status" value="1"/>
</dbReference>
<organism evidence="1 2">
    <name type="scientific">Mariprofundus erugo</name>
    <dbReference type="NCBI Taxonomy" id="2528639"/>
    <lineage>
        <taxon>Bacteria</taxon>
        <taxon>Pseudomonadati</taxon>
        <taxon>Pseudomonadota</taxon>
        <taxon>Candidatius Mariprofundia</taxon>
        <taxon>Mariprofundales</taxon>
        <taxon>Mariprofundaceae</taxon>
        <taxon>Mariprofundus</taxon>
    </lineage>
</organism>
<evidence type="ECO:0000313" key="2">
    <source>
        <dbReference type="Proteomes" id="UP000306585"/>
    </source>
</evidence>
<dbReference type="OrthoDB" id="9816539at2"/>